<dbReference type="STRING" id="1492898.SY85_23065"/>
<dbReference type="EC" id="3.1.1.61" evidence="2"/>
<dbReference type="Pfam" id="PF01339">
    <property type="entry name" value="CheB_methylest"/>
    <property type="match status" value="1"/>
</dbReference>
<dbReference type="PIRSF" id="PIRSF036461">
    <property type="entry name" value="Chmtx_methlestr"/>
    <property type="match status" value="1"/>
</dbReference>
<dbReference type="RefSeq" id="WP_066408255.1">
    <property type="nucleotide sequence ID" value="NZ_CP011390.1"/>
</dbReference>
<dbReference type="InterPro" id="IPR035909">
    <property type="entry name" value="CheB_C"/>
</dbReference>
<comment type="catalytic activity">
    <reaction evidence="3">
        <text>[protein]-L-glutamate 5-O-methyl ester + H2O = L-glutamyl-[protein] + methanol + H(+)</text>
        <dbReference type="Rhea" id="RHEA:23236"/>
        <dbReference type="Rhea" id="RHEA-COMP:10208"/>
        <dbReference type="Rhea" id="RHEA-COMP:10311"/>
        <dbReference type="ChEBI" id="CHEBI:15377"/>
        <dbReference type="ChEBI" id="CHEBI:15378"/>
        <dbReference type="ChEBI" id="CHEBI:17790"/>
        <dbReference type="ChEBI" id="CHEBI:29973"/>
        <dbReference type="ChEBI" id="CHEBI:82795"/>
        <dbReference type="EC" id="3.1.1.61"/>
    </reaction>
</comment>
<reference evidence="7 8" key="2">
    <citation type="journal article" date="2016" name="Int. J. Syst. Evol. Microbiol.">
        <title>Flavisolibacter tropicus sp. nov., isolated from tropical soil.</title>
        <authorList>
            <person name="Lee J.J."/>
            <person name="Kang M.S."/>
            <person name="Kim G.S."/>
            <person name="Lee C.S."/>
            <person name="Lim S."/>
            <person name="Lee J."/>
            <person name="Roh S.H."/>
            <person name="Kang H."/>
            <person name="Ha J.M."/>
            <person name="Bae S."/>
            <person name="Jung H.Y."/>
            <person name="Kim M.K."/>
        </authorList>
    </citation>
    <scope>NUCLEOTIDE SEQUENCE [LARGE SCALE GENOMIC DNA]</scope>
    <source>
        <strain evidence="7 8">LCS9</strain>
    </source>
</reference>
<feature type="active site" evidence="4">
    <location>
        <position position="137"/>
    </location>
</feature>
<keyword evidence="8" id="KW-1185">Reference proteome</keyword>
<evidence type="ECO:0000256" key="3">
    <source>
        <dbReference type="ARBA" id="ARBA00048267"/>
    </source>
</evidence>
<keyword evidence="4" id="KW-0145">Chemotaxis</keyword>
<feature type="domain" description="CheB-type methylesterase" evidence="6">
    <location>
        <begin position="8"/>
        <end position="195"/>
    </location>
</feature>
<dbReference type="AlphaFoldDB" id="A0A172U172"/>
<dbReference type="PANTHER" id="PTHR42872">
    <property type="entry name" value="PROTEIN-GLUTAMATE METHYLESTERASE/PROTEIN-GLUTAMINE GLUTAMINASE"/>
    <property type="match status" value="1"/>
</dbReference>
<gene>
    <name evidence="7" type="ORF">SY85_23065</name>
</gene>
<dbReference type="SUPFAM" id="SSF52738">
    <property type="entry name" value="Methylesterase CheB, C-terminal domain"/>
    <property type="match status" value="1"/>
</dbReference>
<dbReference type="Proteomes" id="UP000077177">
    <property type="component" value="Chromosome"/>
</dbReference>
<keyword evidence="1 4" id="KW-0378">Hydrolase</keyword>
<dbReference type="InterPro" id="IPR000673">
    <property type="entry name" value="Sig_transdc_resp-reg_Me-estase"/>
</dbReference>
<organism evidence="7 8">
    <name type="scientific">Flavisolibacter tropicus</name>
    <dbReference type="NCBI Taxonomy" id="1492898"/>
    <lineage>
        <taxon>Bacteria</taxon>
        <taxon>Pseudomonadati</taxon>
        <taxon>Bacteroidota</taxon>
        <taxon>Chitinophagia</taxon>
        <taxon>Chitinophagales</taxon>
        <taxon>Chitinophagaceae</taxon>
        <taxon>Flavisolibacter</taxon>
    </lineage>
</organism>
<evidence type="ECO:0000256" key="1">
    <source>
        <dbReference type="ARBA" id="ARBA00022801"/>
    </source>
</evidence>
<keyword evidence="5" id="KW-0175">Coiled coil</keyword>
<protein>
    <recommendedName>
        <fullName evidence="2">protein-glutamate methylesterase</fullName>
        <ecNumber evidence="2">3.1.1.61</ecNumber>
    </recommendedName>
</protein>
<evidence type="ECO:0000313" key="8">
    <source>
        <dbReference type="Proteomes" id="UP000077177"/>
    </source>
</evidence>
<evidence type="ECO:0000256" key="4">
    <source>
        <dbReference type="PROSITE-ProRule" id="PRU00050"/>
    </source>
</evidence>
<evidence type="ECO:0000313" key="7">
    <source>
        <dbReference type="EMBL" id="ANE52928.1"/>
    </source>
</evidence>
<dbReference type="GO" id="GO:0006935">
    <property type="term" value="P:chemotaxis"/>
    <property type="evidence" value="ECO:0007669"/>
    <property type="project" value="UniProtKB-UniRule"/>
</dbReference>
<dbReference type="KEGG" id="fla:SY85_23065"/>
<dbReference type="PATRIC" id="fig|1492898.3.peg.5005"/>
<dbReference type="OrthoDB" id="1524092at2"/>
<dbReference type="GO" id="GO:0000156">
    <property type="term" value="F:phosphorelay response regulator activity"/>
    <property type="evidence" value="ECO:0007669"/>
    <property type="project" value="InterPro"/>
</dbReference>
<evidence type="ECO:0000259" key="6">
    <source>
        <dbReference type="PROSITE" id="PS50122"/>
    </source>
</evidence>
<dbReference type="GO" id="GO:0008984">
    <property type="term" value="F:protein-glutamate methylesterase activity"/>
    <property type="evidence" value="ECO:0007669"/>
    <property type="project" value="UniProtKB-EC"/>
</dbReference>
<dbReference type="Gene3D" id="3.40.50.180">
    <property type="entry name" value="Methylesterase CheB, C-terminal domain"/>
    <property type="match status" value="1"/>
</dbReference>
<feature type="coiled-coil region" evidence="5">
    <location>
        <begin position="307"/>
        <end position="334"/>
    </location>
</feature>
<dbReference type="InterPro" id="IPR011247">
    <property type="entry name" value="Chemotax_prot-Glu_Me-esterase"/>
</dbReference>
<dbReference type="EMBL" id="CP011390">
    <property type="protein sequence ID" value="ANE52928.1"/>
    <property type="molecule type" value="Genomic_DNA"/>
</dbReference>
<name>A0A172U172_9BACT</name>
<accession>A0A172U172</accession>
<dbReference type="CDD" id="cd16433">
    <property type="entry name" value="CheB"/>
    <property type="match status" value="1"/>
</dbReference>
<evidence type="ECO:0000256" key="2">
    <source>
        <dbReference type="ARBA" id="ARBA00039140"/>
    </source>
</evidence>
<feature type="active site" evidence="4">
    <location>
        <position position="17"/>
    </location>
</feature>
<dbReference type="GO" id="GO:0005737">
    <property type="term" value="C:cytoplasm"/>
    <property type="evidence" value="ECO:0007669"/>
    <property type="project" value="InterPro"/>
</dbReference>
<proteinExistence type="predicted"/>
<feature type="active site" evidence="4">
    <location>
        <position position="44"/>
    </location>
</feature>
<sequence length="335" mass="37419">METAIERPKFLVVVGASAGGLNSIFELCAQLNENINAAVCIVIHLPHISAEEILIQRLQRNSGFKCKMAENDEVVHKGTVYFAPPERHLLIKNGHILLGQGPPENRWRPSIDVLFRSAAVAYKGRSIGIILSGLLQDGADGMMAIKECGGTCIVQNPEEAEYPDMPNAVLNILTPNYCASLSDMGILLEETTNDGINAGVTVPPRVLAEAEIAEHVALGIDNVKPLGEQSEFTCPDCGGVLWEMNDDGLIRYRCHTGHLFNQDELLIRQTKALEETFWIALRMMDERRFLLQKISEEETRRGWVRSAEQKKLRIQELNKHIDRLKQLLFSTQDNP</sequence>
<evidence type="ECO:0000256" key="5">
    <source>
        <dbReference type="SAM" id="Coils"/>
    </source>
</evidence>
<dbReference type="PANTHER" id="PTHR42872:SF6">
    <property type="entry name" value="PROTEIN-GLUTAMATE METHYLESTERASE_PROTEIN-GLUTAMINE GLUTAMINASE"/>
    <property type="match status" value="1"/>
</dbReference>
<reference evidence="8" key="1">
    <citation type="submission" date="2015-01" db="EMBL/GenBank/DDBJ databases">
        <title>Flavisolibacter sp./LCS9/ whole genome sequencing.</title>
        <authorList>
            <person name="Kim M.K."/>
            <person name="Srinivasan S."/>
            <person name="Lee J.-J."/>
        </authorList>
    </citation>
    <scope>NUCLEOTIDE SEQUENCE [LARGE SCALE GENOMIC DNA]</scope>
    <source>
        <strain evidence="8">LCS9</strain>
    </source>
</reference>
<dbReference type="PROSITE" id="PS50122">
    <property type="entry name" value="CHEB"/>
    <property type="match status" value="1"/>
</dbReference>